<gene>
    <name evidence="6" type="primary">paaG</name>
    <name evidence="6" type="ORF">CMC5_022070</name>
</gene>
<dbReference type="Pfam" id="PF00378">
    <property type="entry name" value="ECH_1"/>
    <property type="match status" value="1"/>
</dbReference>
<dbReference type="InterPro" id="IPR029045">
    <property type="entry name" value="ClpP/crotonase-like_dom_sf"/>
</dbReference>
<name>A0A0K1EB21_CHOCO</name>
<dbReference type="InterPro" id="IPR014748">
    <property type="entry name" value="Enoyl-CoA_hydra_C"/>
</dbReference>
<reference evidence="6 7" key="1">
    <citation type="submission" date="2015-07" db="EMBL/GenBank/DDBJ databases">
        <title>Genome analysis of myxobacterium Chondromyces crocatus Cm c5 reveals a high potential for natural compound synthesis and the genetic basis for the loss of fruiting body formation.</title>
        <authorList>
            <person name="Zaburannyi N."/>
            <person name="Bunk B."/>
            <person name="Maier J."/>
            <person name="Overmann J."/>
            <person name="Mueller R."/>
        </authorList>
    </citation>
    <scope>NUCLEOTIDE SEQUENCE [LARGE SCALE GENOMIC DNA]</scope>
    <source>
        <strain evidence="6 7">Cm c5</strain>
    </source>
</reference>
<dbReference type="STRING" id="52.CMC5_022070"/>
<evidence type="ECO:0000256" key="2">
    <source>
        <dbReference type="ARBA" id="ARBA00005254"/>
    </source>
</evidence>
<keyword evidence="7" id="KW-1185">Reference proteome</keyword>
<dbReference type="NCBIfam" id="NF004794">
    <property type="entry name" value="PRK06142.1"/>
    <property type="match status" value="1"/>
</dbReference>
<dbReference type="FunFam" id="1.10.12.10:FF:000004">
    <property type="entry name" value="Delta3,5-delta2,4-dienoyl-CoA isomerase"/>
    <property type="match status" value="1"/>
</dbReference>
<keyword evidence="5" id="KW-0413">Isomerase</keyword>
<evidence type="ECO:0000256" key="1">
    <source>
        <dbReference type="ARBA" id="ARBA00005005"/>
    </source>
</evidence>
<dbReference type="GO" id="GO:0006635">
    <property type="term" value="P:fatty acid beta-oxidation"/>
    <property type="evidence" value="ECO:0007669"/>
    <property type="project" value="UniProtKB-UniPathway"/>
</dbReference>
<dbReference type="Gene3D" id="3.90.226.10">
    <property type="entry name" value="2-enoyl-CoA Hydratase, Chain A, domain 1"/>
    <property type="match status" value="1"/>
</dbReference>
<dbReference type="PANTHER" id="PTHR43149:SF1">
    <property type="entry name" value="DELTA(3,5)-DELTA(2,4)-DIENOYL-COA ISOMERASE, MITOCHONDRIAL"/>
    <property type="match status" value="1"/>
</dbReference>
<dbReference type="EMBL" id="CP012159">
    <property type="protein sequence ID" value="AKT38066.1"/>
    <property type="molecule type" value="Genomic_DNA"/>
</dbReference>
<dbReference type="KEGG" id="ccro:CMC5_022070"/>
<evidence type="ECO:0000313" key="6">
    <source>
        <dbReference type="EMBL" id="AKT38066.1"/>
    </source>
</evidence>
<evidence type="ECO:0000256" key="3">
    <source>
        <dbReference type="ARBA" id="ARBA00022832"/>
    </source>
</evidence>
<dbReference type="GO" id="GO:0016853">
    <property type="term" value="F:isomerase activity"/>
    <property type="evidence" value="ECO:0007669"/>
    <property type="project" value="UniProtKB-KW"/>
</dbReference>
<proteinExistence type="inferred from homology"/>
<dbReference type="OrthoDB" id="5365311at2"/>
<dbReference type="AlphaFoldDB" id="A0A0K1EB21"/>
<organism evidence="6 7">
    <name type="scientific">Chondromyces crocatus</name>
    <dbReference type="NCBI Taxonomy" id="52"/>
    <lineage>
        <taxon>Bacteria</taxon>
        <taxon>Pseudomonadati</taxon>
        <taxon>Myxococcota</taxon>
        <taxon>Polyangia</taxon>
        <taxon>Polyangiales</taxon>
        <taxon>Polyangiaceae</taxon>
        <taxon>Chondromyces</taxon>
    </lineage>
</organism>
<dbReference type="InterPro" id="IPR001753">
    <property type="entry name" value="Enoyl-CoA_hydra/iso"/>
</dbReference>
<dbReference type="Proteomes" id="UP000067626">
    <property type="component" value="Chromosome"/>
</dbReference>
<evidence type="ECO:0000256" key="4">
    <source>
        <dbReference type="ARBA" id="ARBA00023098"/>
    </source>
</evidence>
<evidence type="ECO:0000256" key="5">
    <source>
        <dbReference type="ARBA" id="ARBA00023235"/>
    </source>
</evidence>
<dbReference type="UniPathway" id="UPA00659"/>
<dbReference type="PANTHER" id="PTHR43149">
    <property type="entry name" value="ENOYL-COA HYDRATASE"/>
    <property type="match status" value="1"/>
</dbReference>
<dbReference type="Gene3D" id="1.10.12.10">
    <property type="entry name" value="Lyase 2-enoyl-coa Hydratase, Chain A, domain 2"/>
    <property type="match status" value="1"/>
</dbReference>
<keyword evidence="4" id="KW-0443">Lipid metabolism</keyword>
<keyword evidence="3" id="KW-0276">Fatty acid metabolism</keyword>
<evidence type="ECO:0000313" key="7">
    <source>
        <dbReference type="Proteomes" id="UP000067626"/>
    </source>
</evidence>
<dbReference type="InterPro" id="IPR045002">
    <property type="entry name" value="Ech1-like"/>
</dbReference>
<sequence>MPFCRIEVIDHVAIVTLEHATMPPAFFAELTSTMQEVSEHPDVRAVLLKSQAKAFSYGLDLPAAFNELGPHLTSGGTAGPRMQLLALIRKLQGAFNAVSACPVPVVAAIHGWCIGGGLDLAAACDIRLCTADARFSLRETKIAMVADLGSLQRLPPIIGQGHTRELAFTGKDVPATRAREIGLVNDVFSDVEALLAGARALCSEIAANPPLAVRGVKQVLGYGEGKTVAEGLEYVAAWNSAFLASEDLGEALSSFMEKRPPRYSGR</sequence>
<dbReference type="CDD" id="cd06558">
    <property type="entry name" value="crotonase-like"/>
    <property type="match status" value="1"/>
</dbReference>
<dbReference type="RefSeq" id="WP_050430351.1">
    <property type="nucleotide sequence ID" value="NZ_CP012159.1"/>
</dbReference>
<comment type="pathway">
    <text evidence="1">Lipid metabolism; fatty acid beta-oxidation.</text>
</comment>
<dbReference type="SUPFAM" id="SSF52096">
    <property type="entry name" value="ClpP/crotonase"/>
    <property type="match status" value="1"/>
</dbReference>
<protein>
    <submittedName>
        <fullName evidence="6">Enoyl-CoA hydratase</fullName>
    </submittedName>
</protein>
<accession>A0A0K1EB21</accession>
<comment type="similarity">
    <text evidence="2">Belongs to the enoyl-CoA hydratase/isomerase family.</text>
</comment>